<dbReference type="PANTHER" id="PTHR43547:SF2">
    <property type="entry name" value="HYBRID SIGNAL TRANSDUCTION HISTIDINE KINASE C"/>
    <property type="match status" value="1"/>
</dbReference>
<dbReference type="NCBIfam" id="TIGR00229">
    <property type="entry name" value="sensory_box"/>
    <property type="match status" value="1"/>
</dbReference>
<sequence>MTDEGARAHILILEDDEGLLALASRVLKKHGHRVSTALNAQAAHAVVKEDVPDLLIVDYNLQALDTGLDFFRDMRAQGIVMPAIMVSGVSDEPRIIEALRSGVSDVLPKTNDYLDYLPEAVERLLNQVKLQQQALEAARMIEQQQYYRSVAEAIPHLVWSCLPNGQFDFLSKQWLDYTGLPLDAQLGQRWIEVALHPDDCDAAYQAVQSAVSRSPQPLLVNFRMRRHDGAFRWFTCNGSPVFNAEGELEKWLGTCTDIDDLKRAEQDRETLLAAERVARSEAERMTRMKDEFVATLSHELRTPLNAIIGWTQYLLRDHSDPEKLLKGLQVVERNAKLQAQMVEDLLDMSRIMSGKLRLDVQRTDMAEVIDNAIASVQSAADAKDIRLTAILGSAGIIQGDSSRLQQVVWNLLMNAIKFTPKQGKVRVTLRKVQSEIELEVRDNGQGIKSDFLGSVFERFRQEDSSNSRVANGLGLGLAITRQLVELHGGRIRAASEGPGMGATFFVNLPLAAVQRDDGAGGDPQFQTSSPLDQQPELSGLHILLVEDEPDARDLVQRILEERGATVDAVGSADEALDAFAQTRPHVIVSDIGLPGQDGYELMRSLRELESRQASGLPMTPAAALTALARTEDRRRALMAGFQAHIAKPVDPLELLFLIASLSGRTGTRLAS</sequence>
<dbReference type="Proteomes" id="UP001629246">
    <property type="component" value="Unassembled WGS sequence"/>
</dbReference>
<comment type="catalytic activity">
    <reaction evidence="1">
        <text>ATP + protein L-histidine = ADP + protein N-phospho-L-histidine.</text>
        <dbReference type="EC" id="2.7.13.3"/>
    </reaction>
</comment>
<evidence type="ECO:0000256" key="4">
    <source>
        <dbReference type="PROSITE-ProRule" id="PRU00169"/>
    </source>
</evidence>
<keyword evidence="3 4" id="KW-0597">Phosphoprotein</keyword>
<dbReference type="InterPro" id="IPR036097">
    <property type="entry name" value="HisK_dim/P_sf"/>
</dbReference>
<dbReference type="InterPro" id="IPR013655">
    <property type="entry name" value="PAS_fold_3"/>
</dbReference>
<dbReference type="SUPFAM" id="SSF52172">
    <property type="entry name" value="CheY-like"/>
    <property type="match status" value="2"/>
</dbReference>
<evidence type="ECO:0000259" key="5">
    <source>
        <dbReference type="PROSITE" id="PS50109"/>
    </source>
</evidence>
<dbReference type="InterPro" id="IPR001610">
    <property type="entry name" value="PAC"/>
</dbReference>
<dbReference type="Gene3D" id="1.10.287.130">
    <property type="match status" value="1"/>
</dbReference>
<accession>A0ABW9ACZ3</accession>
<dbReference type="PROSITE" id="PS50113">
    <property type="entry name" value="PAC"/>
    <property type="match status" value="1"/>
</dbReference>
<dbReference type="InterPro" id="IPR035965">
    <property type="entry name" value="PAS-like_dom_sf"/>
</dbReference>
<evidence type="ECO:0000256" key="1">
    <source>
        <dbReference type="ARBA" id="ARBA00000085"/>
    </source>
</evidence>
<dbReference type="InterPro" id="IPR003594">
    <property type="entry name" value="HATPase_dom"/>
</dbReference>
<evidence type="ECO:0000259" key="8">
    <source>
        <dbReference type="PROSITE" id="PS50113"/>
    </source>
</evidence>
<dbReference type="CDD" id="cd00156">
    <property type="entry name" value="REC"/>
    <property type="match status" value="1"/>
</dbReference>
<name>A0ABW9ACZ3_9BURK</name>
<evidence type="ECO:0000259" key="7">
    <source>
        <dbReference type="PROSITE" id="PS50112"/>
    </source>
</evidence>
<dbReference type="CDD" id="cd00082">
    <property type="entry name" value="HisKA"/>
    <property type="match status" value="1"/>
</dbReference>
<dbReference type="SMART" id="SM00091">
    <property type="entry name" value="PAS"/>
    <property type="match status" value="1"/>
</dbReference>
<dbReference type="InterPro" id="IPR003661">
    <property type="entry name" value="HisK_dim/P_dom"/>
</dbReference>
<feature type="domain" description="PAS" evidence="7">
    <location>
        <begin position="143"/>
        <end position="214"/>
    </location>
</feature>
<dbReference type="SUPFAM" id="SSF55874">
    <property type="entry name" value="ATPase domain of HSP90 chaperone/DNA topoisomerase II/histidine kinase"/>
    <property type="match status" value="1"/>
</dbReference>
<dbReference type="InterPro" id="IPR000700">
    <property type="entry name" value="PAS-assoc_C"/>
</dbReference>
<feature type="modified residue" description="4-aspartylphosphate" evidence="4">
    <location>
        <position position="58"/>
    </location>
</feature>
<feature type="domain" description="Response regulatory" evidence="6">
    <location>
        <begin position="541"/>
        <end position="662"/>
    </location>
</feature>
<dbReference type="PROSITE" id="PS50109">
    <property type="entry name" value="HIS_KIN"/>
    <property type="match status" value="1"/>
</dbReference>
<dbReference type="SUPFAM" id="SSF55785">
    <property type="entry name" value="PYP-like sensor domain (PAS domain)"/>
    <property type="match status" value="1"/>
</dbReference>
<dbReference type="InterPro" id="IPR036890">
    <property type="entry name" value="HATPase_C_sf"/>
</dbReference>
<evidence type="ECO:0000313" key="10">
    <source>
        <dbReference type="Proteomes" id="UP001629246"/>
    </source>
</evidence>
<dbReference type="Pfam" id="PF08447">
    <property type="entry name" value="PAS_3"/>
    <property type="match status" value="1"/>
</dbReference>
<dbReference type="Pfam" id="PF02518">
    <property type="entry name" value="HATPase_c"/>
    <property type="match status" value="1"/>
</dbReference>
<dbReference type="InterPro" id="IPR004358">
    <property type="entry name" value="Sig_transdc_His_kin-like_C"/>
</dbReference>
<feature type="domain" description="PAC" evidence="8">
    <location>
        <begin position="218"/>
        <end position="270"/>
    </location>
</feature>
<dbReference type="InterPro" id="IPR001789">
    <property type="entry name" value="Sig_transdc_resp-reg_receiver"/>
</dbReference>
<dbReference type="Gene3D" id="3.40.50.2300">
    <property type="match status" value="2"/>
</dbReference>
<dbReference type="InterPro" id="IPR005467">
    <property type="entry name" value="His_kinase_dom"/>
</dbReference>
<dbReference type="RefSeq" id="WP_408159307.1">
    <property type="nucleotide sequence ID" value="NZ_JAQQFM010000007.1"/>
</dbReference>
<evidence type="ECO:0000259" key="6">
    <source>
        <dbReference type="PROSITE" id="PS50110"/>
    </source>
</evidence>
<dbReference type="PANTHER" id="PTHR43547">
    <property type="entry name" value="TWO-COMPONENT HISTIDINE KINASE"/>
    <property type="match status" value="1"/>
</dbReference>
<dbReference type="Pfam" id="PF00072">
    <property type="entry name" value="Response_reg"/>
    <property type="match status" value="2"/>
</dbReference>
<reference evidence="9 10" key="1">
    <citation type="journal article" date="2024" name="Chem. Sci.">
        <title>Discovery of megapolipeptins by genome mining of a Burkholderiales bacteria collection.</title>
        <authorList>
            <person name="Paulo B.S."/>
            <person name="Recchia M.J.J."/>
            <person name="Lee S."/>
            <person name="Fergusson C.H."/>
            <person name="Romanowski S.B."/>
            <person name="Hernandez A."/>
            <person name="Krull N."/>
            <person name="Liu D.Y."/>
            <person name="Cavanagh H."/>
            <person name="Bos A."/>
            <person name="Gray C.A."/>
            <person name="Murphy B.T."/>
            <person name="Linington R.G."/>
            <person name="Eustaquio A.S."/>
        </authorList>
    </citation>
    <scope>NUCLEOTIDE SEQUENCE [LARGE SCALE GENOMIC DNA]</scope>
    <source>
        <strain evidence="9 10">RL21-008-BIB-A</strain>
    </source>
</reference>
<dbReference type="Pfam" id="PF00512">
    <property type="entry name" value="HisKA"/>
    <property type="match status" value="1"/>
</dbReference>
<feature type="domain" description="Histidine kinase" evidence="5">
    <location>
        <begin position="295"/>
        <end position="512"/>
    </location>
</feature>
<evidence type="ECO:0000256" key="2">
    <source>
        <dbReference type="ARBA" id="ARBA00012438"/>
    </source>
</evidence>
<dbReference type="PROSITE" id="PS50110">
    <property type="entry name" value="RESPONSE_REGULATORY"/>
    <property type="match status" value="2"/>
</dbReference>
<organism evidence="9 10">
    <name type="scientific">Herbaspirillum lusitanum</name>
    <dbReference type="NCBI Taxonomy" id="213312"/>
    <lineage>
        <taxon>Bacteria</taxon>
        <taxon>Pseudomonadati</taxon>
        <taxon>Pseudomonadota</taxon>
        <taxon>Betaproteobacteria</taxon>
        <taxon>Burkholderiales</taxon>
        <taxon>Oxalobacteraceae</taxon>
        <taxon>Herbaspirillum</taxon>
    </lineage>
</organism>
<dbReference type="SMART" id="SM00448">
    <property type="entry name" value="REC"/>
    <property type="match status" value="2"/>
</dbReference>
<gene>
    <name evidence="9" type="ORF">PQR62_17695</name>
</gene>
<dbReference type="SMART" id="SM00387">
    <property type="entry name" value="HATPase_c"/>
    <property type="match status" value="1"/>
</dbReference>
<evidence type="ECO:0000313" key="9">
    <source>
        <dbReference type="EMBL" id="MFL9926114.1"/>
    </source>
</evidence>
<dbReference type="PRINTS" id="PR00344">
    <property type="entry name" value="BCTRLSENSOR"/>
</dbReference>
<dbReference type="EMBL" id="JAQQFM010000007">
    <property type="protein sequence ID" value="MFL9926114.1"/>
    <property type="molecule type" value="Genomic_DNA"/>
</dbReference>
<dbReference type="InterPro" id="IPR000014">
    <property type="entry name" value="PAS"/>
</dbReference>
<comment type="caution">
    <text evidence="9">The sequence shown here is derived from an EMBL/GenBank/DDBJ whole genome shotgun (WGS) entry which is preliminary data.</text>
</comment>
<dbReference type="Gene3D" id="3.30.565.10">
    <property type="entry name" value="Histidine kinase-like ATPase, C-terminal domain"/>
    <property type="match status" value="1"/>
</dbReference>
<proteinExistence type="predicted"/>
<protein>
    <recommendedName>
        <fullName evidence="2">histidine kinase</fullName>
        <ecNumber evidence="2">2.7.13.3</ecNumber>
    </recommendedName>
</protein>
<dbReference type="Gene3D" id="3.30.450.20">
    <property type="entry name" value="PAS domain"/>
    <property type="match status" value="1"/>
</dbReference>
<keyword evidence="10" id="KW-1185">Reference proteome</keyword>
<dbReference type="PROSITE" id="PS50112">
    <property type="entry name" value="PAS"/>
    <property type="match status" value="1"/>
</dbReference>
<dbReference type="SUPFAM" id="SSF47384">
    <property type="entry name" value="Homodimeric domain of signal transducing histidine kinase"/>
    <property type="match status" value="1"/>
</dbReference>
<dbReference type="CDD" id="cd00130">
    <property type="entry name" value="PAS"/>
    <property type="match status" value="1"/>
</dbReference>
<dbReference type="SMART" id="SM00388">
    <property type="entry name" value="HisKA"/>
    <property type="match status" value="1"/>
</dbReference>
<dbReference type="SMART" id="SM00086">
    <property type="entry name" value="PAC"/>
    <property type="match status" value="1"/>
</dbReference>
<feature type="modified residue" description="4-aspartylphosphate" evidence="4">
    <location>
        <position position="590"/>
    </location>
</feature>
<dbReference type="InterPro" id="IPR011006">
    <property type="entry name" value="CheY-like_superfamily"/>
</dbReference>
<feature type="domain" description="Response regulatory" evidence="6">
    <location>
        <begin position="9"/>
        <end position="124"/>
    </location>
</feature>
<dbReference type="EC" id="2.7.13.3" evidence="2"/>
<evidence type="ECO:0000256" key="3">
    <source>
        <dbReference type="ARBA" id="ARBA00022553"/>
    </source>
</evidence>